<dbReference type="STRING" id="167548.EU98_0266"/>
<proteinExistence type="predicted"/>
<dbReference type="EMBL" id="JNAO01000003">
    <property type="protein sequence ID" value="KGG03030.1"/>
    <property type="molecule type" value="Genomic_DNA"/>
</dbReference>
<comment type="caution">
    <text evidence="1">The sequence shown here is derived from an EMBL/GenBank/DDBJ whole genome shotgun (WGS) entry which is preliminary data.</text>
</comment>
<evidence type="ECO:0000313" key="1">
    <source>
        <dbReference type="EMBL" id="KGG03030.1"/>
    </source>
</evidence>
<name>A0A0A2AR71_PROMR</name>
<gene>
    <name evidence="1" type="ORF">EU98_0266</name>
</gene>
<dbReference type="AlphaFoldDB" id="A0A0A2AR71"/>
<dbReference type="Proteomes" id="UP000030533">
    <property type="component" value="Unassembled WGS sequence"/>
</dbReference>
<sequence length="43" mass="5161">MIEKLEVLMLEKNLSMTDTVFQIIKKEYEAYESKQRNRQLLGV</sequence>
<protein>
    <submittedName>
        <fullName evidence="1">Uncharacterized protein</fullName>
    </submittedName>
</protein>
<accession>A0A0A2AR71</accession>
<reference evidence="2" key="1">
    <citation type="journal article" date="2014" name="Sci. Data">
        <title>Genomes of diverse isolates of the marine cyanobacterium Prochlorococcus.</title>
        <authorList>
            <person name="Biller S."/>
            <person name="Berube P."/>
            <person name="Thompson J."/>
            <person name="Kelly L."/>
            <person name="Roggensack S."/>
            <person name="Awad L."/>
            <person name="Roache-Johnson K."/>
            <person name="Ding H."/>
            <person name="Giovannoni S.J."/>
            <person name="Moore L.R."/>
            <person name="Chisholm S.W."/>
        </authorList>
    </citation>
    <scope>NUCLEOTIDE SEQUENCE [LARGE SCALE GENOMIC DNA]</scope>
    <source>
        <strain evidence="2">MIT 9314</strain>
    </source>
</reference>
<evidence type="ECO:0000313" key="2">
    <source>
        <dbReference type="Proteomes" id="UP000030533"/>
    </source>
</evidence>
<organism evidence="1 2">
    <name type="scientific">Prochlorococcus marinus str. MIT 9314</name>
    <dbReference type="NCBI Taxonomy" id="167548"/>
    <lineage>
        <taxon>Bacteria</taxon>
        <taxon>Bacillati</taxon>
        <taxon>Cyanobacteriota</taxon>
        <taxon>Cyanophyceae</taxon>
        <taxon>Synechococcales</taxon>
        <taxon>Prochlorococcaceae</taxon>
        <taxon>Prochlorococcus</taxon>
    </lineage>
</organism>